<gene>
    <name evidence="4" type="ORF">UFOPK2289_00660</name>
    <name evidence="5" type="ORF">UFOPK2822_01053</name>
    <name evidence="6" type="ORF">UFOPK3346_01114</name>
    <name evidence="7" type="ORF">UFOPK3670_01003</name>
    <name evidence="8" type="ORF">UFOPK4308_01049</name>
</gene>
<dbReference type="EMBL" id="CAFBLE010000010">
    <property type="protein sequence ID" value="CAB4872521.1"/>
    <property type="molecule type" value="Genomic_DNA"/>
</dbReference>
<dbReference type="GO" id="GO:0042597">
    <property type="term" value="C:periplasmic space"/>
    <property type="evidence" value="ECO:0007669"/>
    <property type="project" value="UniProtKB-SubCell"/>
</dbReference>
<dbReference type="PANTHER" id="PTHR30024:SF47">
    <property type="entry name" value="TAURINE-BINDING PERIPLASMIC PROTEIN"/>
    <property type="match status" value="1"/>
</dbReference>
<proteinExistence type="inferred from homology"/>
<dbReference type="EMBL" id="CAFBMV010000007">
    <property type="protein sequence ID" value="CAB4926463.1"/>
    <property type="molecule type" value="Genomic_DNA"/>
</dbReference>
<dbReference type="AlphaFoldDB" id="A0A6J7U7G4"/>
<dbReference type="EMBL" id="CAFBQL010000007">
    <property type="protein sequence ID" value="CAB5060836.1"/>
    <property type="molecule type" value="Genomic_DNA"/>
</dbReference>
<protein>
    <submittedName>
        <fullName evidence="8">Unannotated protein</fullName>
    </submittedName>
</protein>
<evidence type="ECO:0000313" key="5">
    <source>
        <dbReference type="EMBL" id="CAB4754811.1"/>
    </source>
</evidence>
<dbReference type="EMBL" id="CAEZWT010000014">
    <property type="protein sequence ID" value="CAB4663086.1"/>
    <property type="molecule type" value="Genomic_DNA"/>
</dbReference>
<evidence type="ECO:0000256" key="2">
    <source>
        <dbReference type="ARBA" id="ARBA00010742"/>
    </source>
</evidence>
<evidence type="ECO:0000313" key="8">
    <source>
        <dbReference type="EMBL" id="CAB5060836.1"/>
    </source>
</evidence>
<evidence type="ECO:0000313" key="4">
    <source>
        <dbReference type="EMBL" id="CAB4663086.1"/>
    </source>
</evidence>
<name>A0A6J7U7G4_9ZZZZ</name>
<dbReference type="SUPFAM" id="SSF53850">
    <property type="entry name" value="Periplasmic binding protein-like II"/>
    <property type="match status" value="1"/>
</dbReference>
<accession>A0A6J7U7G4</accession>
<dbReference type="EMBL" id="CAEZZC010000014">
    <property type="protein sequence ID" value="CAB4754811.1"/>
    <property type="molecule type" value="Genomic_DNA"/>
</dbReference>
<dbReference type="Gene3D" id="3.40.190.10">
    <property type="entry name" value="Periplasmic binding protein-like II"/>
    <property type="match status" value="2"/>
</dbReference>
<organism evidence="8">
    <name type="scientific">freshwater metagenome</name>
    <dbReference type="NCBI Taxonomy" id="449393"/>
    <lineage>
        <taxon>unclassified sequences</taxon>
        <taxon>metagenomes</taxon>
        <taxon>ecological metagenomes</taxon>
    </lineage>
</organism>
<keyword evidence="3" id="KW-0732">Signal</keyword>
<comment type="subcellular location">
    <subcellularLocation>
        <location evidence="1">Periplasm</location>
    </subcellularLocation>
</comment>
<dbReference type="PANTHER" id="PTHR30024">
    <property type="entry name" value="ALIPHATIC SULFONATES-BINDING PROTEIN-RELATED"/>
    <property type="match status" value="1"/>
</dbReference>
<evidence type="ECO:0000313" key="6">
    <source>
        <dbReference type="EMBL" id="CAB4872521.1"/>
    </source>
</evidence>
<evidence type="ECO:0000313" key="7">
    <source>
        <dbReference type="EMBL" id="CAB4926463.1"/>
    </source>
</evidence>
<dbReference type="Pfam" id="PF13379">
    <property type="entry name" value="NMT1_2"/>
    <property type="match status" value="1"/>
</dbReference>
<evidence type="ECO:0000256" key="3">
    <source>
        <dbReference type="ARBA" id="ARBA00022729"/>
    </source>
</evidence>
<evidence type="ECO:0000256" key="1">
    <source>
        <dbReference type="ARBA" id="ARBA00004418"/>
    </source>
</evidence>
<sequence length="345" mass="37634">MQRASKFLTAILCLGLLSFPTLVAHADTTPFACTQPPKVPKNLGTLVVAGQSVQLTSVEWGLAQGCFKKYGLTIKTNPVASAQIGIAGVIGASFDLALTTPTNLIQAMTNGDFAGKIVAPRHLYTADEIARAKREPLYSGELLFQTVLLVKKDSPIKSWSDLEKRKIAIKTFRSQDHAGVLLGMQSVGANSYKTEFLTMSDAQMTIALNRGDVDAIVQSDPYATETILAGARVIGYPSAYYVEPGPASVFISSENIVAKKVKLMETFQKAMLEINHLLNQSHYESSFRETIAKITGVSQEAAAKVRLPIMMERNVAFKDISYIPNKLKLLGFTKTRVSLARVLFR</sequence>
<comment type="similarity">
    <text evidence="2">Belongs to the bacterial solute-binding protein SsuA/TauA family.</text>
</comment>
<reference evidence="8" key="1">
    <citation type="submission" date="2020-05" db="EMBL/GenBank/DDBJ databases">
        <authorList>
            <person name="Chiriac C."/>
            <person name="Salcher M."/>
            <person name="Ghai R."/>
            <person name="Kavagutti S V."/>
        </authorList>
    </citation>
    <scope>NUCLEOTIDE SEQUENCE</scope>
</reference>